<sequence length="390" mass="44089">MGNLTVTELHDALPEGNYLDWLVVDDVLHQILVDANHLTKPIRHLRIRMRLEDQLTDRLPQLPPFIRSAYAADKANCMLYLFRDMMKLKGDLQARCRQRRLALPAHAAAKELGTFTEPPANVISKHSVETNARRAGKPETRHQSNWRYYYTDDGDGGRVVCRLLQGMDVLQPLWPEAESMNVAVRGLREEIGAVVEGEEAWLRALFALMHSDTGAVWFVVAARKALMVLFTLGTGDPAPNCGACMGRLLEMKQLVTRSPRLEVQHHLLHTIYILKMTHILKTIYTPNQESHQRRQRAKPYTYTPANRNPPTNNTTRPRIVVPRVINPLRPPPPPPPPQPTITPAVSDRDRDSLPARPSTLPCLLNTPAQPDCAETARRSRRHLAISPLLN</sequence>
<dbReference type="Proteomes" id="UP000249497">
    <property type="component" value="Unassembled WGS sequence"/>
</dbReference>
<feature type="compositionally biased region" description="Pro residues" evidence="1">
    <location>
        <begin position="328"/>
        <end position="340"/>
    </location>
</feature>
<protein>
    <submittedName>
        <fullName evidence="2">Uncharacterized protein</fullName>
    </submittedName>
</protein>
<keyword evidence="3" id="KW-1185">Reference proteome</keyword>
<name>A0A8T8WKV9_ASPJA</name>
<evidence type="ECO:0000313" key="2">
    <source>
        <dbReference type="EMBL" id="RAH76302.1"/>
    </source>
</evidence>
<feature type="region of interest" description="Disordered" evidence="1">
    <location>
        <begin position="285"/>
        <end position="371"/>
    </location>
</feature>
<proteinExistence type="predicted"/>
<evidence type="ECO:0000313" key="3">
    <source>
        <dbReference type="Proteomes" id="UP000249497"/>
    </source>
</evidence>
<dbReference type="EMBL" id="KZ824875">
    <property type="protein sequence ID" value="RAH76302.1"/>
    <property type="molecule type" value="Genomic_DNA"/>
</dbReference>
<dbReference type="GeneID" id="37178485"/>
<feature type="compositionally biased region" description="Low complexity" evidence="1">
    <location>
        <begin position="299"/>
        <end position="327"/>
    </location>
</feature>
<dbReference type="AlphaFoldDB" id="A0A8T8WKV9"/>
<dbReference type="OrthoDB" id="4507496at2759"/>
<accession>A0A8T8WKV9</accession>
<dbReference type="RefSeq" id="XP_025522196.1">
    <property type="nucleotide sequence ID" value="XM_025674793.1"/>
</dbReference>
<reference evidence="2 3" key="1">
    <citation type="submission" date="2018-02" db="EMBL/GenBank/DDBJ databases">
        <title>The genomes of Aspergillus section Nigri reveals drivers in fungal speciation.</title>
        <authorList>
            <consortium name="DOE Joint Genome Institute"/>
            <person name="Vesth T.C."/>
            <person name="Nybo J."/>
            <person name="Theobald S."/>
            <person name="Brandl J."/>
            <person name="Frisvad J.C."/>
            <person name="Nielsen K.F."/>
            <person name="Lyhne E.K."/>
            <person name="Kogle M.E."/>
            <person name="Kuo A."/>
            <person name="Riley R."/>
            <person name="Clum A."/>
            <person name="Nolan M."/>
            <person name="Lipzen A."/>
            <person name="Salamov A."/>
            <person name="Henrissat B."/>
            <person name="Wiebenga A."/>
            <person name="De vries R.P."/>
            <person name="Grigoriev I.V."/>
            <person name="Mortensen U.H."/>
            <person name="Andersen M.R."/>
            <person name="Baker S.E."/>
        </authorList>
    </citation>
    <scope>NUCLEOTIDE SEQUENCE [LARGE SCALE GENOMIC DNA]</scope>
    <source>
        <strain evidence="2 3">CBS 114.51</strain>
    </source>
</reference>
<gene>
    <name evidence="2" type="ORF">BO86DRAFT_413949</name>
</gene>
<organism evidence="2 3">
    <name type="scientific">Aspergillus japonicus CBS 114.51</name>
    <dbReference type="NCBI Taxonomy" id="1448312"/>
    <lineage>
        <taxon>Eukaryota</taxon>
        <taxon>Fungi</taxon>
        <taxon>Dikarya</taxon>
        <taxon>Ascomycota</taxon>
        <taxon>Pezizomycotina</taxon>
        <taxon>Eurotiomycetes</taxon>
        <taxon>Eurotiomycetidae</taxon>
        <taxon>Eurotiales</taxon>
        <taxon>Aspergillaceae</taxon>
        <taxon>Aspergillus</taxon>
        <taxon>Aspergillus subgen. Circumdati</taxon>
    </lineage>
</organism>
<evidence type="ECO:0000256" key="1">
    <source>
        <dbReference type="SAM" id="MobiDB-lite"/>
    </source>
</evidence>